<dbReference type="InterPro" id="IPR013563">
    <property type="entry name" value="Oligopep_ABC_C"/>
</dbReference>
<dbReference type="Gene3D" id="3.40.50.300">
    <property type="entry name" value="P-loop containing nucleotide triphosphate hydrolases"/>
    <property type="match status" value="2"/>
</dbReference>
<evidence type="ECO:0000256" key="1">
    <source>
        <dbReference type="ARBA" id="ARBA00005417"/>
    </source>
</evidence>
<dbReference type="GO" id="GO:0015833">
    <property type="term" value="P:peptide transport"/>
    <property type="evidence" value="ECO:0007669"/>
    <property type="project" value="InterPro"/>
</dbReference>
<dbReference type="InterPro" id="IPR003439">
    <property type="entry name" value="ABC_transporter-like_ATP-bd"/>
</dbReference>
<evidence type="ECO:0000313" key="8">
    <source>
        <dbReference type="Proteomes" id="UP000301309"/>
    </source>
</evidence>
<evidence type="ECO:0000256" key="5">
    <source>
        <dbReference type="SAM" id="MobiDB-lite"/>
    </source>
</evidence>
<dbReference type="OrthoDB" id="4008250at2"/>
<keyword evidence="2" id="KW-0813">Transport</keyword>
<dbReference type="PANTHER" id="PTHR43776:SF7">
    <property type="entry name" value="D,D-DIPEPTIDE TRANSPORT ATP-BINDING PROTEIN DDPF-RELATED"/>
    <property type="match status" value="1"/>
</dbReference>
<name>A0A4D4LKS7_STRVO</name>
<protein>
    <submittedName>
        <fullName evidence="7">ABC transporter ATP-binding protein</fullName>
    </submittedName>
</protein>
<dbReference type="InterPro" id="IPR003593">
    <property type="entry name" value="AAA+_ATPase"/>
</dbReference>
<accession>A0A4D4LKS7</accession>
<dbReference type="SUPFAM" id="SSF52540">
    <property type="entry name" value="P-loop containing nucleoside triphosphate hydrolases"/>
    <property type="match status" value="2"/>
</dbReference>
<reference evidence="7 8" key="1">
    <citation type="journal article" date="2020" name="Int. J. Syst. Evol. Microbiol.">
        <title>Reclassification of Streptomyces castelarensis and Streptomyces sporoclivatus as later heterotypic synonyms of Streptomyces antimycoticus.</title>
        <authorList>
            <person name="Komaki H."/>
            <person name="Tamura T."/>
        </authorList>
    </citation>
    <scope>NUCLEOTIDE SEQUENCE [LARGE SCALE GENOMIC DNA]</scope>
    <source>
        <strain evidence="7 8">NBRC 13459</strain>
    </source>
</reference>
<dbReference type="AlphaFoldDB" id="A0A4D4LKS7"/>
<dbReference type="GO" id="GO:0005524">
    <property type="term" value="F:ATP binding"/>
    <property type="evidence" value="ECO:0007669"/>
    <property type="project" value="UniProtKB-KW"/>
</dbReference>
<dbReference type="InterPro" id="IPR017871">
    <property type="entry name" value="ABC_transporter-like_CS"/>
</dbReference>
<dbReference type="InterPro" id="IPR050319">
    <property type="entry name" value="ABC_transp_ATP-bind"/>
</dbReference>
<comment type="caution">
    <text evidence="7">The sequence shown here is derived from an EMBL/GenBank/DDBJ whole genome shotgun (WGS) entry which is preliminary data.</text>
</comment>
<dbReference type="PROSITE" id="PS00211">
    <property type="entry name" value="ABC_TRANSPORTER_1"/>
    <property type="match status" value="1"/>
</dbReference>
<keyword evidence="3" id="KW-0547">Nucleotide-binding</keyword>
<dbReference type="Proteomes" id="UP000301309">
    <property type="component" value="Unassembled WGS sequence"/>
</dbReference>
<feature type="region of interest" description="Disordered" evidence="5">
    <location>
        <begin position="272"/>
        <end position="296"/>
    </location>
</feature>
<dbReference type="EMBL" id="BJHW01000002">
    <property type="protein sequence ID" value="GDY59820.1"/>
    <property type="molecule type" value="Genomic_DNA"/>
</dbReference>
<feature type="domain" description="ABC transporter" evidence="6">
    <location>
        <begin position="301"/>
        <end position="549"/>
    </location>
</feature>
<dbReference type="GO" id="GO:0016887">
    <property type="term" value="F:ATP hydrolysis activity"/>
    <property type="evidence" value="ECO:0007669"/>
    <property type="project" value="InterPro"/>
</dbReference>
<organism evidence="7 8">
    <name type="scientific">Streptomyces violaceusniger</name>
    <dbReference type="NCBI Taxonomy" id="68280"/>
    <lineage>
        <taxon>Bacteria</taxon>
        <taxon>Bacillati</taxon>
        <taxon>Actinomycetota</taxon>
        <taxon>Actinomycetes</taxon>
        <taxon>Kitasatosporales</taxon>
        <taxon>Streptomycetaceae</taxon>
        <taxon>Streptomyces</taxon>
        <taxon>Streptomyces violaceusniger group</taxon>
    </lineage>
</organism>
<dbReference type="PANTHER" id="PTHR43776">
    <property type="entry name" value="TRANSPORT ATP-BINDING PROTEIN"/>
    <property type="match status" value="1"/>
</dbReference>
<keyword evidence="8" id="KW-1185">Reference proteome</keyword>
<evidence type="ECO:0000259" key="6">
    <source>
        <dbReference type="PROSITE" id="PS50893"/>
    </source>
</evidence>
<feature type="domain" description="ABC transporter" evidence="6">
    <location>
        <begin position="13"/>
        <end position="262"/>
    </location>
</feature>
<dbReference type="SMART" id="SM00382">
    <property type="entry name" value="AAA"/>
    <property type="match status" value="2"/>
</dbReference>
<dbReference type="PROSITE" id="PS50893">
    <property type="entry name" value="ABC_TRANSPORTER_2"/>
    <property type="match status" value="2"/>
</dbReference>
<dbReference type="Pfam" id="PF00005">
    <property type="entry name" value="ABC_tran"/>
    <property type="match status" value="2"/>
</dbReference>
<evidence type="ECO:0000256" key="2">
    <source>
        <dbReference type="ARBA" id="ARBA00022448"/>
    </source>
</evidence>
<evidence type="ECO:0000256" key="3">
    <source>
        <dbReference type="ARBA" id="ARBA00022741"/>
    </source>
</evidence>
<proteinExistence type="inferred from homology"/>
<dbReference type="Pfam" id="PF08352">
    <property type="entry name" value="oligo_HPY"/>
    <property type="match status" value="2"/>
</dbReference>
<dbReference type="NCBIfam" id="NF008453">
    <property type="entry name" value="PRK11308.1"/>
    <property type="match status" value="2"/>
</dbReference>
<sequence length="560" mass="60500">MTATDAAAHRPLVEVDSLSVAFRGRTGTVRAVEDVSFAVHPGECVAIVGESGSGKSVTARSLVGLNGREAIPAAAALRVDGRDALGFSQRDWRAVRGRFAGLVLQDALVSLDPLRTVGQEAGEAIRHHRLEPRGRVRDRVLDTLRAVGMPDPERRIGAYPHELSGGLRQRALIASAIAAEPRLIIADEPTTALDVTVQRQIVQVLADRVTEGSGLLLISHDLAVVADIADRVLVMERGRVVEDGPAREVLRRPGAPYTRRLLAAIPTAASRGARLTGDRPASSATATVRRPPPGPGDDVVLEARGLTKTYAVRGRSGTGGRRRFTALDDVSFRLHRGEALGIVGESGSGKTTCADIVLALTRPDSGEVRLHGRPWSALTERERRASRRLVQYVPQDPLSSFDPRWTVGQVLAENTHGENSRDRRRDLAVTALERVGLSAEHLTRRPRSLSGGQRQRVAIARALMGEPEIIVCDEPVSALDVLIQAQVLDLIADLRAELGTSLLFISHDLGVVHHLTDRVLVFKDGRVVERGDVDEVFEAPSHPYTRELLASLPGQELRAS</sequence>
<evidence type="ECO:0000256" key="4">
    <source>
        <dbReference type="ARBA" id="ARBA00022840"/>
    </source>
</evidence>
<keyword evidence="4 7" id="KW-0067">ATP-binding</keyword>
<dbReference type="CDD" id="cd03257">
    <property type="entry name" value="ABC_NikE_OppD_transporters"/>
    <property type="match status" value="2"/>
</dbReference>
<dbReference type="GO" id="GO:0055085">
    <property type="term" value="P:transmembrane transport"/>
    <property type="evidence" value="ECO:0007669"/>
    <property type="project" value="UniProtKB-ARBA"/>
</dbReference>
<dbReference type="RefSeq" id="WP_137981894.1">
    <property type="nucleotide sequence ID" value="NZ_BAAASO010000012.1"/>
</dbReference>
<evidence type="ECO:0000313" key="7">
    <source>
        <dbReference type="EMBL" id="GDY59820.1"/>
    </source>
</evidence>
<comment type="similarity">
    <text evidence="1">Belongs to the ABC transporter superfamily.</text>
</comment>
<dbReference type="InterPro" id="IPR027417">
    <property type="entry name" value="P-loop_NTPase"/>
</dbReference>
<gene>
    <name evidence="7" type="ORF">SVIO_104430</name>
</gene>